<dbReference type="InterPro" id="IPR056303">
    <property type="entry name" value="AMIN-like"/>
</dbReference>
<dbReference type="RefSeq" id="WP_005524549.1">
    <property type="nucleotide sequence ID" value="NZ_CP050134.2"/>
</dbReference>
<organism evidence="4 5">
    <name type="scientific">Corynebacterium matruchotii</name>
    <dbReference type="NCBI Taxonomy" id="43768"/>
    <lineage>
        <taxon>Bacteria</taxon>
        <taxon>Bacillati</taxon>
        <taxon>Actinomycetota</taxon>
        <taxon>Actinomycetes</taxon>
        <taxon>Mycobacteriales</taxon>
        <taxon>Corynebacteriaceae</taxon>
        <taxon>Corynebacterium</taxon>
    </lineage>
</organism>
<dbReference type="EMBL" id="UARK01000001">
    <property type="protein sequence ID" value="SPW23972.1"/>
    <property type="molecule type" value="Genomic_DNA"/>
</dbReference>
<evidence type="ECO:0000259" key="3">
    <source>
        <dbReference type="Pfam" id="PF24837"/>
    </source>
</evidence>
<name>A0A8B4GS31_9CORY</name>
<evidence type="ECO:0000313" key="4">
    <source>
        <dbReference type="EMBL" id="SPW23972.1"/>
    </source>
</evidence>
<evidence type="ECO:0000313" key="5">
    <source>
        <dbReference type="Proteomes" id="UP000249886"/>
    </source>
</evidence>
<keyword evidence="2" id="KW-0732">Signal</keyword>
<feature type="region of interest" description="Disordered" evidence="1">
    <location>
        <begin position="29"/>
        <end position="88"/>
    </location>
</feature>
<dbReference type="PROSITE" id="PS51257">
    <property type="entry name" value="PROKAR_LIPOPROTEIN"/>
    <property type="match status" value="1"/>
</dbReference>
<dbReference type="Proteomes" id="UP000249886">
    <property type="component" value="Unassembled WGS sequence"/>
</dbReference>
<feature type="signal peptide" evidence="2">
    <location>
        <begin position="1"/>
        <end position="23"/>
    </location>
</feature>
<accession>A0A8B4GS31</accession>
<feature type="compositionally biased region" description="Low complexity" evidence="1">
    <location>
        <begin position="38"/>
        <end position="73"/>
    </location>
</feature>
<feature type="compositionally biased region" description="Polar residues" evidence="1">
    <location>
        <begin position="74"/>
        <end position="85"/>
    </location>
</feature>
<dbReference type="GeneID" id="84575365"/>
<dbReference type="AlphaFoldDB" id="A0A8B4GS31"/>
<sequence length="216" mass="22825">MSEKNLTPRTLAIIITVAALILAACNNSDSNTSKPANTASTAQPPSATAPPTSEQPASTSPNAPAATTASNNAEGNTNPGTNQNTEEGKLVPIGMIVGNYDDYDQVTINFAGTNTPEWTAEYIDNPTQQGSGRPIKYDGDHALNLYIKNVAMPFEVGRDDPNLSPVPGIGPAVSEVRSGGTFEGQAQFVIGLKDSKHPYKVHTEQNPTRLIIDVQH</sequence>
<evidence type="ECO:0000256" key="1">
    <source>
        <dbReference type="SAM" id="MobiDB-lite"/>
    </source>
</evidence>
<dbReference type="Pfam" id="PF24837">
    <property type="entry name" value="AMIN-like"/>
    <property type="match status" value="1"/>
</dbReference>
<evidence type="ECO:0000256" key="2">
    <source>
        <dbReference type="SAM" id="SignalP"/>
    </source>
</evidence>
<feature type="chain" id="PRO_5038449189" evidence="2">
    <location>
        <begin position="24"/>
        <end position="216"/>
    </location>
</feature>
<proteinExistence type="predicted"/>
<reference evidence="4 5" key="1">
    <citation type="submission" date="2018-06" db="EMBL/GenBank/DDBJ databases">
        <authorList>
            <consortium name="Pathogen Informatics"/>
            <person name="Doyle S."/>
        </authorList>
    </citation>
    <scope>NUCLEOTIDE SEQUENCE [LARGE SCALE GENOMIC DNA]</scope>
    <source>
        <strain evidence="4 5">NCTC10254</strain>
    </source>
</reference>
<comment type="caution">
    <text evidence="4">The sequence shown here is derived from an EMBL/GenBank/DDBJ whole genome shotgun (WGS) entry which is preliminary data.</text>
</comment>
<feature type="domain" description="AMIN-like" evidence="3">
    <location>
        <begin position="95"/>
        <end position="216"/>
    </location>
</feature>
<protein>
    <submittedName>
        <fullName evidence="4">Putative secreted protein</fullName>
    </submittedName>
</protein>
<gene>
    <name evidence="4" type="ORF">NCTC10254_00336</name>
</gene>